<evidence type="ECO:0000256" key="5">
    <source>
        <dbReference type="RuleBase" id="RU362125"/>
    </source>
</evidence>
<dbReference type="Pfam" id="PF00441">
    <property type="entry name" value="Acyl-CoA_dh_1"/>
    <property type="match status" value="1"/>
</dbReference>
<dbReference type="Gene3D" id="1.20.140.10">
    <property type="entry name" value="Butyryl-CoA Dehydrogenase, subunit A, domain 3"/>
    <property type="match status" value="1"/>
</dbReference>
<evidence type="ECO:0000259" key="6">
    <source>
        <dbReference type="Pfam" id="PF00441"/>
    </source>
</evidence>
<protein>
    <submittedName>
        <fullName evidence="9">Alkylation response protein AidB-like acyl-CoA dehydrogenase</fullName>
    </submittedName>
</protein>
<feature type="domain" description="Acyl-CoA dehydrogenase/oxidase N-terminal" evidence="8">
    <location>
        <begin position="75"/>
        <end position="155"/>
    </location>
</feature>
<evidence type="ECO:0000259" key="7">
    <source>
        <dbReference type="Pfam" id="PF02770"/>
    </source>
</evidence>
<dbReference type="InterPro" id="IPR046373">
    <property type="entry name" value="Acyl-CoA_Oxase/DH_mid-dom_sf"/>
</dbReference>
<dbReference type="InterPro" id="IPR037069">
    <property type="entry name" value="AcylCoA_DH/ox_N_sf"/>
</dbReference>
<dbReference type="Proteomes" id="UP001184150">
    <property type="component" value="Unassembled WGS sequence"/>
</dbReference>
<keyword evidence="10" id="KW-1185">Reference proteome</keyword>
<evidence type="ECO:0000256" key="1">
    <source>
        <dbReference type="ARBA" id="ARBA00001974"/>
    </source>
</evidence>
<dbReference type="RefSeq" id="WP_309806019.1">
    <property type="nucleotide sequence ID" value="NZ_JAVDRD010000009.1"/>
</dbReference>
<dbReference type="InterPro" id="IPR006091">
    <property type="entry name" value="Acyl-CoA_Oxase/DH_mid-dom"/>
</dbReference>
<name>A0ABU1MQ60_9SPHN</name>
<dbReference type="EMBL" id="JAVDRD010000009">
    <property type="protein sequence ID" value="MDR6512478.1"/>
    <property type="molecule type" value="Genomic_DNA"/>
</dbReference>
<feature type="domain" description="Acyl-CoA dehydrogenase/oxidase C-terminal" evidence="6">
    <location>
        <begin position="274"/>
        <end position="438"/>
    </location>
</feature>
<dbReference type="SUPFAM" id="SSF47203">
    <property type="entry name" value="Acyl-CoA dehydrogenase C-terminal domain-like"/>
    <property type="match status" value="1"/>
</dbReference>
<dbReference type="InterPro" id="IPR036250">
    <property type="entry name" value="AcylCo_DH-like_C"/>
</dbReference>
<comment type="caution">
    <text evidence="9">The sequence shown here is derived from an EMBL/GenBank/DDBJ whole genome shotgun (WGS) entry which is preliminary data.</text>
</comment>
<organism evidence="9 10">
    <name type="scientific">Novosphingobium capsulatum</name>
    <dbReference type="NCBI Taxonomy" id="13688"/>
    <lineage>
        <taxon>Bacteria</taxon>
        <taxon>Pseudomonadati</taxon>
        <taxon>Pseudomonadota</taxon>
        <taxon>Alphaproteobacteria</taxon>
        <taxon>Sphingomonadales</taxon>
        <taxon>Sphingomonadaceae</taxon>
        <taxon>Novosphingobium</taxon>
    </lineage>
</organism>
<evidence type="ECO:0000313" key="9">
    <source>
        <dbReference type="EMBL" id="MDR6512478.1"/>
    </source>
</evidence>
<gene>
    <name evidence="9" type="ORF">J2792_003361</name>
</gene>
<evidence type="ECO:0000313" key="10">
    <source>
        <dbReference type="Proteomes" id="UP001184150"/>
    </source>
</evidence>
<dbReference type="InterPro" id="IPR009075">
    <property type="entry name" value="AcylCo_DH/oxidase_C"/>
</dbReference>
<dbReference type="Gene3D" id="1.10.540.10">
    <property type="entry name" value="Acyl-CoA dehydrogenase/oxidase, N-terminal domain"/>
    <property type="match status" value="1"/>
</dbReference>
<dbReference type="Pfam" id="PF02771">
    <property type="entry name" value="Acyl-CoA_dh_N"/>
    <property type="match status" value="1"/>
</dbReference>
<evidence type="ECO:0000256" key="2">
    <source>
        <dbReference type="ARBA" id="ARBA00009347"/>
    </source>
</evidence>
<accession>A0ABU1MQ60</accession>
<dbReference type="PANTHER" id="PTHR42803">
    <property type="entry name" value="ACYL-COA DEHYDROGENASE"/>
    <property type="match status" value="1"/>
</dbReference>
<sequence length="564" mass="59326">MSYADAAGTIVAQILALPEFVRVQALFPYAGLDEAMLLDIIGAAGDLAEGVIEPFNAQADQVGCRLEQGRVRLAPGHHDAWQAFVAGGWNTIEGAPQWGGAGLPMLVHSACEELLNRASPAFGMLPTPMRCATKVIERYADPALCAEWAPRLVDGSWAATICISEPDAGSDVPRLRTAAVPHADGTWRITGEKIWISFGDHDLTPRIAHMVLSRTPEGAHGPAGLSLFLVPSDIAGQRNAVIVRRIEEKLGLHGSPTCALGFEAATGHLIGTPGRGLAQLFTMIIGMRLSVGSQGAGLSGAAASLAWRYAAERRQGGRADAPPVTIDQHGDVQRMLLGLAARAEVTRGLVLTASAVADLQAQEDDEAARTEAGLLLAWLLPITKNFAAEAASLCANDAIQVLGGAGYTREWPAERYLRDARVLAIYEGTSGMQALDLALRRVLGDEGRAYRAFLAKARGDAGRLGNATLGALLDMLEQAASSLDKPTATVVAYPFLQLASLATTGWIAARLAALSGSPVHDHLAALGRHWLLLAQAQALAEAALTSHGQALVAAFDDVDRGYLG</sequence>
<evidence type="ECO:0000256" key="4">
    <source>
        <dbReference type="ARBA" id="ARBA00022827"/>
    </source>
</evidence>
<dbReference type="SUPFAM" id="SSF56645">
    <property type="entry name" value="Acyl-CoA dehydrogenase NM domain-like"/>
    <property type="match status" value="1"/>
</dbReference>
<keyword evidence="5" id="KW-0560">Oxidoreductase</keyword>
<dbReference type="Pfam" id="PF02770">
    <property type="entry name" value="Acyl-CoA_dh_M"/>
    <property type="match status" value="1"/>
</dbReference>
<dbReference type="InterPro" id="IPR052166">
    <property type="entry name" value="Diverse_Acyl-CoA_DH"/>
</dbReference>
<evidence type="ECO:0000256" key="3">
    <source>
        <dbReference type="ARBA" id="ARBA00022630"/>
    </source>
</evidence>
<keyword evidence="3 5" id="KW-0285">Flavoprotein</keyword>
<dbReference type="InterPro" id="IPR009100">
    <property type="entry name" value="AcylCoA_DH/oxidase_NM_dom_sf"/>
</dbReference>
<dbReference type="Gene3D" id="2.40.110.10">
    <property type="entry name" value="Butyryl-CoA Dehydrogenase, subunit A, domain 2"/>
    <property type="match status" value="1"/>
</dbReference>
<evidence type="ECO:0000259" key="8">
    <source>
        <dbReference type="Pfam" id="PF02771"/>
    </source>
</evidence>
<comment type="cofactor">
    <cofactor evidence="1 5">
        <name>FAD</name>
        <dbReference type="ChEBI" id="CHEBI:57692"/>
    </cofactor>
</comment>
<dbReference type="InterPro" id="IPR013786">
    <property type="entry name" value="AcylCoA_DH/ox_N"/>
</dbReference>
<keyword evidence="4 5" id="KW-0274">FAD</keyword>
<comment type="similarity">
    <text evidence="2 5">Belongs to the acyl-CoA dehydrogenase family.</text>
</comment>
<proteinExistence type="inferred from homology"/>
<dbReference type="PROSITE" id="PS00073">
    <property type="entry name" value="ACYL_COA_DH_2"/>
    <property type="match status" value="1"/>
</dbReference>
<reference evidence="9 10" key="1">
    <citation type="submission" date="2023-07" db="EMBL/GenBank/DDBJ databases">
        <title>Sorghum-associated microbial communities from plants grown in Nebraska, USA.</title>
        <authorList>
            <person name="Schachtman D."/>
        </authorList>
    </citation>
    <scope>NUCLEOTIDE SEQUENCE [LARGE SCALE GENOMIC DNA]</scope>
    <source>
        <strain evidence="9 10">DS1027</strain>
    </source>
</reference>
<feature type="domain" description="Acyl-CoA oxidase/dehydrogenase middle" evidence="7">
    <location>
        <begin position="161"/>
        <end position="263"/>
    </location>
</feature>
<dbReference type="InterPro" id="IPR006089">
    <property type="entry name" value="Acyl-CoA_DH_CS"/>
</dbReference>
<dbReference type="PANTHER" id="PTHR42803:SF1">
    <property type="entry name" value="BROAD-SPECIFICITY LINEAR ACYL-COA DEHYDROGENASE FADE5"/>
    <property type="match status" value="1"/>
</dbReference>